<dbReference type="InterPro" id="IPR001254">
    <property type="entry name" value="Trypsin_dom"/>
</dbReference>
<dbReference type="PRINTS" id="PR00722">
    <property type="entry name" value="CHYMOTRYPSIN"/>
</dbReference>
<dbReference type="InterPro" id="IPR035992">
    <property type="entry name" value="Ricin_B-like_lectins"/>
</dbReference>
<reference evidence="2 3" key="1">
    <citation type="submission" date="2019-12" db="EMBL/GenBank/DDBJ databases">
        <title>Genome sequence of Streptomyces bambusae.</title>
        <authorList>
            <person name="Bansal K."/>
            <person name="Choksket S."/>
            <person name="Korpole S."/>
            <person name="Patil P.B."/>
        </authorList>
    </citation>
    <scope>NUCLEOTIDE SEQUENCE [LARGE SCALE GENOMIC DNA]</scope>
    <source>
        <strain evidence="2 3">SK60</strain>
    </source>
</reference>
<dbReference type="InterPro" id="IPR001314">
    <property type="entry name" value="Peptidase_S1A"/>
</dbReference>
<evidence type="ECO:0000259" key="1">
    <source>
        <dbReference type="PROSITE" id="PS50240"/>
    </source>
</evidence>
<organism evidence="2 3">
    <name type="scientific">Streptomyces bambusae</name>
    <dbReference type="NCBI Taxonomy" id="1550616"/>
    <lineage>
        <taxon>Bacteria</taxon>
        <taxon>Bacillati</taxon>
        <taxon>Actinomycetota</taxon>
        <taxon>Actinomycetes</taxon>
        <taxon>Kitasatosporales</taxon>
        <taxon>Streptomycetaceae</taxon>
        <taxon>Streptomyces</taxon>
    </lineage>
</organism>
<dbReference type="InterPro" id="IPR043504">
    <property type="entry name" value="Peptidase_S1_PA_chymotrypsin"/>
</dbReference>
<dbReference type="SMART" id="SM00458">
    <property type="entry name" value="RICIN"/>
    <property type="match status" value="1"/>
</dbReference>
<protein>
    <submittedName>
        <fullName evidence="2">Trypsin-like serine protease</fullName>
    </submittedName>
</protein>
<evidence type="ECO:0000313" key="3">
    <source>
        <dbReference type="Proteomes" id="UP000812013"/>
    </source>
</evidence>
<dbReference type="Pfam" id="PF00089">
    <property type="entry name" value="Trypsin"/>
    <property type="match status" value="1"/>
</dbReference>
<dbReference type="InterPro" id="IPR009003">
    <property type="entry name" value="Peptidase_S1_PA"/>
</dbReference>
<dbReference type="SMART" id="SM00020">
    <property type="entry name" value="Tryp_SPc"/>
    <property type="match status" value="1"/>
</dbReference>
<dbReference type="EMBL" id="WTFF01000349">
    <property type="protein sequence ID" value="MBW5486159.1"/>
    <property type="molecule type" value="Genomic_DNA"/>
</dbReference>
<dbReference type="Proteomes" id="UP000812013">
    <property type="component" value="Unassembled WGS sequence"/>
</dbReference>
<accession>A0ABS6ZFF6</accession>
<dbReference type="PROSITE" id="PS50240">
    <property type="entry name" value="TRYPSIN_DOM"/>
    <property type="match status" value="1"/>
</dbReference>
<dbReference type="Gene3D" id="2.80.10.50">
    <property type="match status" value="1"/>
</dbReference>
<dbReference type="Gene3D" id="2.40.10.10">
    <property type="entry name" value="Trypsin-like serine proteases"/>
    <property type="match status" value="1"/>
</dbReference>
<evidence type="ECO:0000313" key="2">
    <source>
        <dbReference type="EMBL" id="MBW5486159.1"/>
    </source>
</evidence>
<dbReference type="SUPFAM" id="SSF50370">
    <property type="entry name" value="Ricin B-like lectins"/>
    <property type="match status" value="1"/>
</dbReference>
<proteinExistence type="predicted"/>
<comment type="caution">
    <text evidence="2">The sequence shown here is derived from an EMBL/GenBank/DDBJ whole genome shotgun (WGS) entry which is preliminary data.</text>
</comment>
<gene>
    <name evidence="2" type="ORF">GPJ59_30930</name>
</gene>
<dbReference type="PROSITE" id="PS50231">
    <property type="entry name" value="RICIN_B_LECTIN"/>
    <property type="match status" value="1"/>
</dbReference>
<dbReference type="SUPFAM" id="SSF50494">
    <property type="entry name" value="Trypsin-like serine proteases"/>
    <property type="match status" value="1"/>
</dbReference>
<dbReference type="InterPro" id="IPR000772">
    <property type="entry name" value="Ricin_B_lectin"/>
</dbReference>
<sequence length="401" mass="42125">MTPRPRPRPRSAIEGTHVSALRPRTARISGLLATAALLSAALMSTTPAVAVSGPETAAGAHPYVVRLNLGDEADSRACTGTLVDRYWVLTAASCFAATPGSTVAAGKPALRTTAKLSDGSAVEVTEVAPRADRDAALVRLATPATGIAPAPLATEAPATGAELTAAGFGRTKTEWVPDKLHTGTFTLDSATSTTLAVTGKGGSAICKGDTGSPLLNASGRIIAVNSRSWQGGCLGAPATETRTGAISTRTDDLADWLRGVRFTTASIRNALSNRCAYVDWRTPENGAPAQQVDCDPQYVDQLWKLEPVPGGGYQIRNHLNNRCLVVPWATPQDGAPVTQYDCNPAYGDQVWKLEPVPGGGYSVRNSVTDKCMYVPWSTPEWGAPLLQVGCDSQYADQVWKI</sequence>
<keyword evidence="3" id="KW-1185">Reference proteome</keyword>
<dbReference type="Pfam" id="PF14200">
    <property type="entry name" value="RicinB_lectin_2"/>
    <property type="match status" value="1"/>
</dbReference>
<name>A0ABS6ZFF6_9ACTN</name>
<feature type="domain" description="Peptidase S1" evidence="1">
    <location>
        <begin position="50"/>
        <end position="262"/>
    </location>
</feature>
<dbReference type="PANTHER" id="PTHR24260:SF136">
    <property type="entry name" value="GH08193P-RELATED"/>
    <property type="match status" value="1"/>
</dbReference>
<dbReference type="InterPro" id="IPR051333">
    <property type="entry name" value="CLIP_Serine_Protease"/>
</dbReference>
<dbReference type="CDD" id="cd00161">
    <property type="entry name" value="beta-trefoil_Ricin-like"/>
    <property type="match status" value="1"/>
</dbReference>
<dbReference type="PANTHER" id="PTHR24260">
    <property type="match status" value="1"/>
</dbReference>